<dbReference type="EMBL" id="BNAW01000024">
    <property type="protein sequence ID" value="GHG25241.1"/>
    <property type="molecule type" value="Genomic_DNA"/>
</dbReference>
<dbReference type="RefSeq" id="WP_229902903.1">
    <property type="nucleotide sequence ID" value="NZ_BNAW01000024.1"/>
</dbReference>
<reference evidence="2" key="1">
    <citation type="journal article" date="2019" name="Int. J. Syst. Evol. Microbiol.">
        <title>The Global Catalogue of Microorganisms (GCM) 10K type strain sequencing project: providing services to taxonomists for standard genome sequencing and annotation.</title>
        <authorList>
            <consortium name="The Broad Institute Genomics Platform"/>
            <consortium name="The Broad Institute Genome Sequencing Center for Infectious Disease"/>
            <person name="Wu L."/>
            <person name="Ma J."/>
        </authorList>
    </citation>
    <scope>NUCLEOTIDE SEQUENCE [LARGE SCALE GENOMIC DNA]</scope>
    <source>
        <strain evidence="2">CGMCC 4.7680</strain>
    </source>
</reference>
<evidence type="ECO:0000313" key="1">
    <source>
        <dbReference type="EMBL" id="GHG25241.1"/>
    </source>
</evidence>
<dbReference type="Proteomes" id="UP000649955">
    <property type="component" value="Unassembled WGS sequence"/>
</dbReference>
<name>A0ABQ3KHJ7_9PSEU</name>
<evidence type="ECO:0000313" key="2">
    <source>
        <dbReference type="Proteomes" id="UP000649955"/>
    </source>
</evidence>
<accession>A0ABQ3KHJ7</accession>
<evidence type="ECO:0008006" key="3">
    <source>
        <dbReference type="Google" id="ProtNLM"/>
    </source>
</evidence>
<gene>
    <name evidence="1" type="ORF">GCM10017567_50650</name>
</gene>
<organism evidence="1 2">
    <name type="scientific">Amycolatopsis bullii</name>
    <dbReference type="NCBI Taxonomy" id="941987"/>
    <lineage>
        <taxon>Bacteria</taxon>
        <taxon>Bacillati</taxon>
        <taxon>Actinomycetota</taxon>
        <taxon>Actinomycetes</taxon>
        <taxon>Pseudonocardiales</taxon>
        <taxon>Pseudonocardiaceae</taxon>
        <taxon>Amycolatopsis</taxon>
    </lineage>
</organism>
<proteinExistence type="predicted"/>
<keyword evidence="2" id="KW-1185">Reference proteome</keyword>
<comment type="caution">
    <text evidence="1">The sequence shown here is derived from an EMBL/GenBank/DDBJ whole genome shotgun (WGS) entry which is preliminary data.</text>
</comment>
<dbReference type="SUPFAM" id="SSF53098">
    <property type="entry name" value="Ribonuclease H-like"/>
    <property type="match status" value="1"/>
</dbReference>
<sequence>MTVHPFDTVAGMNFSIDAWDPGYGSSMEAEELGRSQAEVELDVEVPEAEWAPIDPSPVSPPEAVLFVDGVRRIDARVWIDDPAGTNSASIGICASYAAGVVCCCEGQAHVVGTDVRRGLFTVAPQADDIVTPAGIYTAHRAAAKEDKPLPVVLSSALQEQLAETELDTAIRARTAIAGHVGDDLLVVDGPLRGRAHLDRAVGFIKSHQTTYLPGELNAMVGRLGPHQRTPVFLMGTTWVRHSWYLRLPSVGGPPWSGVVRVEAAPHLGRDQVAELANVTQSVLGRFASVAYKDSRAPQNLYPIAGLERDLRHRLGDQQFVYRALRLAATRG</sequence>
<dbReference type="InterPro" id="IPR012337">
    <property type="entry name" value="RNaseH-like_sf"/>
</dbReference>
<protein>
    <recommendedName>
        <fullName evidence="3">NurA domain-containing protein</fullName>
    </recommendedName>
</protein>